<feature type="region of interest" description="Disordered" evidence="1">
    <location>
        <begin position="62"/>
        <end position="104"/>
    </location>
</feature>
<gene>
    <name evidence="2" type="ORF">DPX16_19574</name>
</gene>
<accession>A0A3N0YPX1</accession>
<evidence type="ECO:0000313" key="3">
    <source>
        <dbReference type="Proteomes" id="UP000281406"/>
    </source>
</evidence>
<proteinExistence type="predicted"/>
<comment type="caution">
    <text evidence="2">The sequence shown here is derived from an EMBL/GenBank/DDBJ whole genome shotgun (WGS) entry which is preliminary data.</text>
</comment>
<dbReference type="EMBL" id="RJVU01035178">
    <property type="protein sequence ID" value="ROL47921.1"/>
    <property type="molecule type" value="Genomic_DNA"/>
</dbReference>
<protein>
    <submittedName>
        <fullName evidence="2">Uncharacterized protein</fullName>
    </submittedName>
</protein>
<keyword evidence="3" id="KW-1185">Reference proteome</keyword>
<sequence length="104" mass="12215">MRVEEGGRGLIILRKACYLSWAAGSMEERDKIYFGWSVLRWLKMGRWEEWTQVISRTLGNRGKLKKRGVEKKQGERKVKGGRRKTAHRKSEKEEKETDEADTFA</sequence>
<dbReference type="AlphaFoldDB" id="A0A3N0YPX1"/>
<name>A0A3N0YPX1_ANAGA</name>
<dbReference type="Proteomes" id="UP000281406">
    <property type="component" value="Unassembled WGS sequence"/>
</dbReference>
<organism evidence="2 3">
    <name type="scientific">Anabarilius grahami</name>
    <name type="common">Kanglang fish</name>
    <name type="synonym">Barilius grahami</name>
    <dbReference type="NCBI Taxonomy" id="495550"/>
    <lineage>
        <taxon>Eukaryota</taxon>
        <taxon>Metazoa</taxon>
        <taxon>Chordata</taxon>
        <taxon>Craniata</taxon>
        <taxon>Vertebrata</taxon>
        <taxon>Euteleostomi</taxon>
        <taxon>Actinopterygii</taxon>
        <taxon>Neopterygii</taxon>
        <taxon>Teleostei</taxon>
        <taxon>Ostariophysi</taxon>
        <taxon>Cypriniformes</taxon>
        <taxon>Xenocyprididae</taxon>
        <taxon>Xenocypridinae</taxon>
        <taxon>Xenocypridinae incertae sedis</taxon>
        <taxon>Anabarilius</taxon>
    </lineage>
</organism>
<evidence type="ECO:0000313" key="2">
    <source>
        <dbReference type="EMBL" id="ROL47921.1"/>
    </source>
</evidence>
<evidence type="ECO:0000256" key="1">
    <source>
        <dbReference type="SAM" id="MobiDB-lite"/>
    </source>
</evidence>
<reference evidence="2 3" key="1">
    <citation type="submission" date="2018-10" db="EMBL/GenBank/DDBJ databases">
        <title>Genome assembly for a Yunnan-Guizhou Plateau 3E fish, Anabarilius grahami (Regan), and its evolutionary and genetic applications.</title>
        <authorList>
            <person name="Jiang W."/>
        </authorList>
    </citation>
    <scope>NUCLEOTIDE SEQUENCE [LARGE SCALE GENOMIC DNA]</scope>
    <source>
        <strain evidence="2">AG-KIZ</strain>
        <tissue evidence="2">Muscle</tissue>
    </source>
</reference>